<keyword evidence="7" id="KW-0030">Aminoacyl-tRNA synthetase</keyword>
<dbReference type="Pfam" id="PF01336">
    <property type="entry name" value="tRNA_anti-codon"/>
    <property type="match status" value="1"/>
</dbReference>
<evidence type="ECO:0000256" key="2">
    <source>
        <dbReference type="ARBA" id="ARBA00012816"/>
    </source>
</evidence>
<comment type="similarity">
    <text evidence="1">Belongs to the class-II aminoacyl-tRNA synthetase family.</text>
</comment>
<dbReference type="RefSeq" id="XP_012940555.1">
    <property type="nucleotide sequence ID" value="XM_013085101.2"/>
</dbReference>
<evidence type="ECO:0000256" key="5">
    <source>
        <dbReference type="ARBA" id="ARBA00022840"/>
    </source>
</evidence>
<dbReference type="NCBIfam" id="TIGR00457">
    <property type="entry name" value="asnS"/>
    <property type="match status" value="1"/>
</dbReference>
<dbReference type="Gene3D" id="2.40.50.140">
    <property type="entry name" value="Nucleic acid-binding proteins"/>
    <property type="match status" value="1"/>
</dbReference>
<evidence type="ECO:0000256" key="6">
    <source>
        <dbReference type="ARBA" id="ARBA00022917"/>
    </source>
</evidence>
<keyword evidence="5" id="KW-0067">ATP-binding</keyword>
<sequence length="517" mass="58474">MAASLRQWLCRQIPNQQIYVLRTAALSVVKRSYKTVQIRKVLREEKLNKSVTIKGWVKAVRWHKELTFLQVCDGSGPEHLQVVMPESVVTRCGDVTFGSCVSVEGTLVESQGKGQKLELLSSAVHVVGGCDPYDFPLKQRTRHPPQYTRDFLHMRPKSNLFGSLLRIRNAASMAVHQYFQKEGCIFIHTPILTSSDCEGACETFKVEPSQAELRAKILPDEGSDYSDDDELSRGPVTDMSNEEKVLGTKEFFNSPTYLTVSGQLHLEVMTGAMNKVYNFGPTFRAENSIGSFHLSEFYMVEAEYAFMERLGDLLTEMENLVKFVYRSVMDSCPEDVHMYHKYIAPASFKDKVEKTMSADFKRITYTEAIDILTNAAANFRYKVFWGCDLKKEHEMYLTAALGEVPVFVTDYPAQIKPFYARRNDDDVTVSAADLLVPGVGELCGSSLREERVDILQAVMEQHGLVNQIPWYLELRQFGTCPHGGFGLGFERLLLGMLGAQSLKDVIPFPRWPGRCRT</sequence>
<dbReference type="SUPFAM" id="SSF55681">
    <property type="entry name" value="Class II aaRS and biotin synthetases"/>
    <property type="match status" value="1"/>
</dbReference>
<dbReference type="PRINTS" id="PR01042">
    <property type="entry name" value="TRNASYNTHASP"/>
</dbReference>
<dbReference type="GeneID" id="101850896"/>
<dbReference type="InterPro" id="IPR004365">
    <property type="entry name" value="NA-bd_OB_tRNA"/>
</dbReference>
<dbReference type="InterPro" id="IPR004522">
    <property type="entry name" value="Asn-tRNA-ligase"/>
</dbReference>
<dbReference type="InterPro" id="IPR006195">
    <property type="entry name" value="aa-tRNA-synth_II"/>
</dbReference>
<evidence type="ECO:0000259" key="8">
    <source>
        <dbReference type="PROSITE" id="PS50862"/>
    </source>
</evidence>
<organism evidence="9 10">
    <name type="scientific">Aplysia californica</name>
    <name type="common">California sea hare</name>
    <dbReference type="NCBI Taxonomy" id="6500"/>
    <lineage>
        <taxon>Eukaryota</taxon>
        <taxon>Metazoa</taxon>
        <taxon>Spiralia</taxon>
        <taxon>Lophotrochozoa</taxon>
        <taxon>Mollusca</taxon>
        <taxon>Gastropoda</taxon>
        <taxon>Heterobranchia</taxon>
        <taxon>Euthyneura</taxon>
        <taxon>Tectipleura</taxon>
        <taxon>Aplysiida</taxon>
        <taxon>Aplysioidea</taxon>
        <taxon>Aplysiidae</taxon>
        <taxon>Aplysia</taxon>
    </lineage>
</organism>
<dbReference type="InterPro" id="IPR045864">
    <property type="entry name" value="aa-tRNA-synth_II/BPL/LPL"/>
</dbReference>
<dbReference type="PANTHER" id="PTHR22594:SF34">
    <property type="entry name" value="ASPARAGINE--TRNA LIGASE, MITOCHONDRIAL-RELATED"/>
    <property type="match status" value="1"/>
</dbReference>
<evidence type="ECO:0000256" key="1">
    <source>
        <dbReference type="ARBA" id="ARBA00008226"/>
    </source>
</evidence>
<dbReference type="PANTHER" id="PTHR22594">
    <property type="entry name" value="ASPARTYL/LYSYL-TRNA SYNTHETASE"/>
    <property type="match status" value="1"/>
</dbReference>
<keyword evidence="6" id="KW-0648">Protein biosynthesis</keyword>
<proteinExistence type="inferred from homology"/>
<evidence type="ECO:0000256" key="7">
    <source>
        <dbReference type="ARBA" id="ARBA00023146"/>
    </source>
</evidence>
<protein>
    <recommendedName>
        <fullName evidence="2">asparagine--tRNA ligase</fullName>
        <ecNumber evidence="2">6.1.1.22</ecNumber>
    </recommendedName>
</protein>
<accession>A0ABM1A4A4</accession>
<dbReference type="NCBIfam" id="NF003037">
    <property type="entry name" value="PRK03932.1"/>
    <property type="match status" value="1"/>
</dbReference>
<dbReference type="SUPFAM" id="SSF50249">
    <property type="entry name" value="Nucleic acid-binding proteins"/>
    <property type="match status" value="1"/>
</dbReference>
<dbReference type="Gene3D" id="3.30.930.10">
    <property type="entry name" value="Bira Bifunctional Protein, Domain 2"/>
    <property type="match status" value="1"/>
</dbReference>
<dbReference type="PROSITE" id="PS50862">
    <property type="entry name" value="AA_TRNA_LIGASE_II"/>
    <property type="match status" value="1"/>
</dbReference>
<dbReference type="InterPro" id="IPR004364">
    <property type="entry name" value="Aa-tRNA-synt_II"/>
</dbReference>
<gene>
    <name evidence="10" type="primary">LOC101850896</name>
</gene>
<dbReference type="EC" id="6.1.1.22" evidence="2"/>
<evidence type="ECO:0000256" key="4">
    <source>
        <dbReference type="ARBA" id="ARBA00022741"/>
    </source>
</evidence>
<feature type="domain" description="Aminoacyl-transfer RNA synthetases class-II family profile" evidence="8">
    <location>
        <begin position="165"/>
        <end position="507"/>
    </location>
</feature>
<evidence type="ECO:0000313" key="9">
    <source>
        <dbReference type="Proteomes" id="UP000694888"/>
    </source>
</evidence>
<dbReference type="InterPro" id="IPR002312">
    <property type="entry name" value="Asp/Asn-tRNA-synth_IIb"/>
</dbReference>
<keyword evidence="9" id="KW-1185">Reference proteome</keyword>
<evidence type="ECO:0000313" key="10">
    <source>
        <dbReference type="RefSeq" id="XP_012940555.1"/>
    </source>
</evidence>
<dbReference type="GO" id="GO:0016874">
    <property type="term" value="F:ligase activity"/>
    <property type="evidence" value="ECO:0007669"/>
    <property type="project" value="UniProtKB-KW"/>
</dbReference>
<dbReference type="InterPro" id="IPR012340">
    <property type="entry name" value="NA-bd_OB-fold"/>
</dbReference>
<name>A0ABM1A4A4_APLCA</name>
<dbReference type="CDD" id="cd04318">
    <property type="entry name" value="EcAsnRS_like_N"/>
    <property type="match status" value="1"/>
</dbReference>
<dbReference type="Pfam" id="PF00152">
    <property type="entry name" value="tRNA-synt_2"/>
    <property type="match status" value="1"/>
</dbReference>
<reference evidence="10" key="1">
    <citation type="submission" date="2025-08" db="UniProtKB">
        <authorList>
            <consortium name="RefSeq"/>
        </authorList>
    </citation>
    <scope>IDENTIFICATION</scope>
</reference>
<keyword evidence="4" id="KW-0547">Nucleotide-binding</keyword>
<evidence type="ECO:0000256" key="3">
    <source>
        <dbReference type="ARBA" id="ARBA00022598"/>
    </source>
</evidence>
<dbReference type="Proteomes" id="UP000694888">
    <property type="component" value="Unplaced"/>
</dbReference>
<keyword evidence="3 10" id="KW-0436">Ligase</keyword>